<accession>M0NF63</accession>
<evidence type="ECO:0000256" key="5">
    <source>
        <dbReference type="ARBA" id="ARBA00023136"/>
    </source>
</evidence>
<organism evidence="7 8">
    <name type="scientific">Halococcus thailandensis JCM 13552</name>
    <dbReference type="NCBI Taxonomy" id="1227457"/>
    <lineage>
        <taxon>Archaea</taxon>
        <taxon>Methanobacteriati</taxon>
        <taxon>Methanobacteriota</taxon>
        <taxon>Stenosarchaea group</taxon>
        <taxon>Halobacteria</taxon>
        <taxon>Halobacteriales</taxon>
        <taxon>Halococcaceae</taxon>
        <taxon>Halococcus</taxon>
    </lineage>
</organism>
<keyword evidence="5 6" id="KW-0472">Membrane</keyword>
<feature type="transmembrane region" description="Helical" evidence="6">
    <location>
        <begin position="55"/>
        <end position="77"/>
    </location>
</feature>
<feature type="transmembrane region" description="Helical" evidence="6">
    <location>
        <begin position="83"/>
        <end position="107"/>
    </location>
</feature>
<protein>
    <submittedName>
        <fullName evidence="7">Putative transport protein</fullName>
    </submittedName>
</protein>
<dbReference type="EMBL" id="AOMF01000088">
    <property type="protein sequence ID" value="EMA56193.1"/>
    <property type="molecule type" value="Genomic_DNA"/>
</dbReference>
<feature type="transmembrane region" description="Helical" evidence="6">
    <location>
        <begin position="411"/>
        <end position="433"/>
    </location>
</feature>
<reference evidence="7 8" key="1">
    <citation type="journal article" date="2014" name="PLoS Genet.">
        <title>Phylogenetically driven sequencing of extremely halophilic archaea reveals strategies for static and dynamic osmo-response.</title>
        <authorList>
            <person name="Becker E.A."/>
            <person name="Seitzer P.M."/>
            <person name="Tritt A."/>
            <person name="Larsen D."/>
            <person name="Krusor M."/>
            <person name="Yao A.I."/>
            <person name="Wu D."/>
            <person name="Madern D."/>
            <person name="Eisen J.A."/>
            <person name="Darling A.E."/>
            <person name="Facciotti M.T."/>
        </authorList>
    </citation>
    <scope>NUCLEOTIDE SEQUENCE [LARGE SCALE GENOMIC DNA]</scope>
    <source>
        <strain evidence="7 8">JCM 13552</strain>
    </source>
</reference>
<comment type="caution">
    <text evidence="7">The sequence shown here is derived from an EMBL/GenBank/DDBJ whole genome shotgun (WGS) entry which is preliminary data.</text>
</comment>
<sequence length="456" mass="48624">MFVAIAYFSRRLPPAQFGVFFLFFALEGLASIPADMGISSALEKRLSEGEAKAGMLGSALVIKCSLIAVVTVCLLVSQGYVNAYLGMDVTILLVFAVVLRELSLFYIHAVRGNHRVGVTAPIEFARRLTWVSIGVILVAAGFGVRGLLWSLVAGSGVTFGIAYLTCTVSIGQPRLDHVRSLVAFSKYDVISALGGRVYQWMDTAIIGLFLAHQFVSAYEVAWQVTLLVLLISKPIALTLFPHISRLQADASTDQIGATISNALGFATFASVPAIVGATIYAPAILHYLFGSEYVIAAMVLVVLMVEKLFQSLNDVISIAVRAIDRPDLAAKATVASVGVNLILSPILLLMVGFIGVAVATTFSWLLNTLLHIHYLSQHVPLNIPYRLIGWYVVASVGMGVVLVGVKTVVPITGVVVLFFEVGLGGVIYAAFAVTIPAIRNRIIVPGLQAFGVGSGQ</sequence>
<dbReference type="STRING" id="1227457.C451_03634"/>
<feature type="transmembrane region" description="Helical" evidence="6">
    <location>
        <begin position="261"/>
        <end position="281"/>
    </location>
</feature>
<evidence type="ECO:0000256" key="2">
    <source>
        <dbReference type="ARBA" id="ARBA00022475"/>
    </source>
</evidence>
<keyword evidence="4 6" id="KW-1133">Transmembrane helix</keyword>
<feature type="transmembrane region" description="Helical" evidence="6">
    <location>
        <begin position="387"/>
        <end position="405"/>
    </location>
</feature>
<name>M0NF63_9EURY</name>
<evidence type="ECO:0000256" key="6">
    <source>
        <dbReference type="SAM" id="Phobius"/>
    </source>
</evidence>
<dbReference type="Proteomes" id="UP000011680">
    <property type="component" value="Unassembled WGS sequence"/>
</dbReference>
<evidence type="ECO:0000256" key="1">
    <source>
        <dbReference type="ARBA" id="ARBA00004651"/>
    </source>
</evidence>
<keyword evidence="2" id="KW-1003">Cell membrane</keyword>
<keyword evidence="8" id="KW-1185">Reference proteome</keyword>
<dbReference type="PANTHER" id="PTHR30250">
    <property type="entry name" value="PST FAMILY PREDICTED COLANIC ACID TRANSPORTER"/>
    <property type="match status" value="1"/>
</dbReference>
<keyword evidence="3 6" id="KW-0812">Transmembrane</keyword>
<proteinExistence type="predicted"/>
<dbReference type="Pfam" id="PF13440">
    <property type="entry name" value="Polysacc_synt_3"/>
    <property type="match status" value="1"/>
</dbReference>
<dbReference type="InterPro" id="IPR050833">
    <property type="entry name" value="Poly_Biosynth_Transport"/>
</dbReference>
<comment type="subcellular location">
    <subcellularLocation>
        <location evidence="1">Cell membrane</location>
        <topology evidence="1">Multi-pass membrane protein</topology>
    </subcellularLocation>
</comment>
<dbReference type="GO" id="GO:0005886">
    <property type="term" value="C:plasma membrane"/>
    <property type="evidence" value="ECO:0007669"/>
    <property type="project" value="UniProtKB-SubCell"/>
</dbReference>
<evidence type="ECO:0000256" key="3">
    <source>
        <dbReference type="ARBA" id="ARBA00022692"/>
    </source>
</evidence>
<evidence type="ECO:0000256" key="4">
    <source>
        <dbReference type="ARBA" id="ARBA00022989"/>
    </source>
</evidence>
<feature type="transmembrane region" description="Helical" evidence="6">
    <location>
        <begin position="15"/>
        <end position="34"/>
    </location>
</feature>
<dbReference type="AlphaFoldDB" id="M0NF63"/>
<feature type="transmembrane region" description="Helical" evidence="6">
    <location>
        <begin position="128"/>
        <end position="145"/>
    </location>
</feature>
<feature type="transmembrane region" description="Helical" evidence="6">
    <location>
        <begin position="221"/>
        <end position="240"/>
    </location>
</feature>
<dbReference type="PATRIC" id="fig|1227457.3.peg.649"/>
<gene>
    <name evidence="7" type="ORF">C451_03634</name>
</gene>
<dbReference type="eggNOG" id="arCOG02209">
    <property type="taxonomic scope" value="Archaea"/>
</dbReference>
<dbReference type="PANTHER" id="PTHR30250:SF28">
    <property type="entry name" value="POLYSACCHARIDE BIOSYNTHESIS PROTEIN"/>
    <property type="match status" value="1"/>
</dbReference>
<feature type="transmembrane region" description="Helical" evidence="6">
    <location>
        <begin position="287"/>
        <end position="308"/>
    </location>
</feature>
<evidence type="ECO:0000313" key="7">
    <source>
        <dbReference type="EMBL" id="EMA56193.1"/>
    </source>
</evidence>
<evidence type="ECO:0000313" key="8">
    <source>
        <dbReference type="Proteomes" id="UP000011680"/>
    </source>
</evidence>